<dbReference type="RefSeq" id="WP_115937324.1">
    <property type="nucleotide sequence ID" value="NZ_QRDW01000006.1"/>
</dbReference>
<evidence type="ECO:0000256" key="3">
    <source>
        <dbReference type="ARBA" id="ARBA00023125"/>
    </source>
</evidence>
<dbReference type="PANTHER" id="PTHR30537">
    <property type="entry name" value="HTH-TYPE TRANSCRIPTIONAL REGULATOR"/>
    <property type="match status" value="1"/>
</dbReference>
<dbReference type="NCBIfam" id="NF008352">
    <property type="entry name" value="PRK11139.1"/>
    <property type="match status" value="1"/>
</dbReference>
<evidence type="ECO:0000313" key="6">
    <source>
        <dbReference type="EMBL" id="RED49119.1"/>
    </source>
</evidence>
<dbReference type="EMBL" id="QRDW01000006">
    <property type="protein sequence ID" value="RED49119.1"/>
    <property type="molecule type" value="Genomic_DNA"/>
</dbReference>
<dbReference type="InterPro" id="IPR036388">
    <property type="entry name" value="WH-like_DNA-bd_sf"/>
</dbReference>
<evidence type="ECO:0000313" key="7">
    <source>
        <dbReference type="Proteomes" id="UP000256845"/>
    </source>
</evidence>
<dbReference type="Gene3D" id="1.10.10.10">
    <property type="entry name" value="Winged helix-like DNA-binding domain superfamily/Winged helix DNA-binding domain"/>
    <property type="match status" value="1"/>
</dbReference>
<accession>A0A3D9HHX6</accession>
<dbReference type="OrthoDB" id="9794694at2"/>
<dbReference type="InterPro" id="IPR036390">
    <property type="entry name" value="WH_DNA-bd_sf"/>
</dbReference>
<comment type="similarity">
    <text evidence="1">Belongs to the LysR transcriptional regulatory family.</text>
</comment>
<dbReference type="CDD" id="cd08432">
    <property type="entry name" value="PBP2_GcdR_TrpI_HvrB_AmpR_like"/>
    <property type="match status" value="1"/>
</dbReference>
<dbReference type="InterPro" id="IPR005119">
    <property type="entry name" value="LysR_subst-bd"/>
</dbReference>
<evidence type="ECO:0000256" key="2">
    <source>
        <dbReference type="ARBA" id="ARBA00023015"/>
    </source>
</evidence>
<dbReference type="SUPFAM" id="SSF46785">
    <property type="entry name" value="Winged helix' DNA-binding domain"/>
    <property type="match status" value="1"/>
</dbReference>
<dbReference type="SUPFAM" id="SSF53850">
    <property type="entry name" value="Periplasmic binding protein-like II"/>
    <property type="match status" value="1"/>
</dbReference>
<dbReference type="InterPro" id="IPR058163">
    <property type="entry name" value="LysR-type_TF_proteobact-type"/>
</dbReference>
<proteinExistence type="inferred from homology"/>
<dbReference type="InterPro" id="IPR000847">
    <property type="entry name" value="LysR_HTH_N"/>
</dbReference>
<feature type="domain" description="HTH lysR-type" evidence="5">
    <location>
        <begin position="6"/>
        <end position="63"/>
    </location>
</feature>
<gene>
    <name evidence="6" type="ORF">DFP90_10696</name>
</gene>
<keyword evidence="2" id="KW-0805">Transcription regulation</keyword>
<dbReference type="AlphaFoldDB" id="A0A3D9HHX6"/>
<dbReference type="Gene3D" id="3.40.190.10">
    <property type="entry name" value="Periplasmic binding protein-like II"/>
    <property type="match status" value="2"/>
</dbReference>
<dbReference type="GO" id="GO:0006351">
    <property type="term" value="P:DNA-templated transcription"/>
    <property type="evidence" value="ECO:0007669"/>
    <property type="project" value="TreeGrafter"/>
</dbReference>
<dbReference type="GO" id="GO:0003700">
    <property type="term" value="F:DNA-binding transcription factor activity"/>
    <property type="evidence" value="ECO:0007669"/>
    <property type="project" value="InterPro"/>
</dbReference>
<keyword evidence="4" id="KW-0804">Transcription</keyword>
<dbReference type="Proteomes" id="UP000256845">
    <property type="component" value="Unassembled WGS sequence"/>
</dbReference>
<evidence type="ECO:0000259" key="5">
    <source>
        <dbReference type="PROSITE" id="PS50931"/>
    </source>
</evidence>
<keyword evidence="3" id="KW-0238">DNA-binding</keyword>
<dbReference type="Pfam" id="PF00126">
    <property type="entry name" value="HTH_1"/>
    <property type="match status" value="1"/>
</dbReference>
<reference evidence="6 7" key="1">
    <citation type="submission" date="2018-07" db="EMBL/GenBank/DDBJ databases">
        <title>Genomic Encyclopedia of Type Strains, Phase III (KMG-III): the genomes of soil and plant-associated and newly described type strains.</title>
        <authorList>
            <person name="Whitman W."/>
        </authorList>
    </citation>
    <scope>NUCLEOTIDE SEQUENCE [LARGE SCALE GENOMIC DNA]</scope>
    <source>
        <strain evidence="6 7">CECT 8488</strain>
    </source>
</reference>
<dbReference type="FunFam" id="3.40.190.10:FF:000017">
    <property type="entry name" value="Glycine cleavage system transcriptional activator"/>
    <property type="match status" value="1"/>
</dbReference>
<organism evidence="6 7">
    <name type="scientific">Aestuariispira insulae</name>
    <dbReference type="NCBI Taxonomy" id="1461337"/>
    <lineage>
        <taxon>Bacteria</taxon>
        <taxon>Pseudomonadati</taxon>
        <taxon>Pseudomonadota</taxon>
        <taxon>Alphaproteobacteria</taxon>
        <taxon>Rhodospirillales</taxon>
        <taxon>Kiloniellaceae</taxon>
        <taxon>Aestuariispira</taxon>
    </lineage>
</organism>
<sequence length="296" mass="33173">MARKLPPLNTLRAFEASCRYLSFTKAAEELFVTQAAISHQIKTLEEALDVKLFRRLNRALLLTEEGQVLLPAVRESLSILGNAVAKLREQERSGTLTVSMLPSFASSWMVPRLGRFQTAHPDIDLRISANFDMVDFDRDDVDVAIRFGKGRYPGLASVHFRTEDIFPVCSPGLLNDPDRPLSCPEDLKYHTLLHDDMETDWRMWLMAAGVKGVDASRGTSLNQSDMVLQAAIDGQGVALGRSILAQRALRSGQLVKPFDLTLPSDYAYYFVCPEAAFDRPKTKAFREWLFSEAETS</sequence>
<dbReference type="PANTHER" id="PTHR30537:SF26">
    <property type="entry name" value="GLYCINE CLEAVAGE SYSTEM TRANSCRIPTIONAL ACTIVATOR"/>
    <property type="match status" value="1"/>
</dbReference>
<evidence type="ECO:0000256" key="1">
    <source>
        <dbReference type="ARBA" id="ARBA00009437"/>
    </source>
</evidence>
<dbReference type="GO" id="GO:0043565">
    <property type="term" value="F:sequence-specific DNA binding"/>
    <property type="evidence" value="ECO:0007669"/>
    <property type="project" value="TreeGrafter"/>
</dbReference>
<dbReference type="Pfam" id="PF03466">
    <property type="entry name" value="LysR_substrate"/>
    <property type="match status" value="1"/>
</dbReference>
<protein>
    <submittedName>
        <fullName evidence="6">LysR family transcriptional regulator</fullName>
    </submittedName>
</protein>
<dbReference type="FunFam" id="1.10.10.10:FF:000038">
    <property type="entry name" value="Glycine cleavage system transcriptional activator"/>
    <property type="match status" value="1"/>
</dbReference>
<name>A0A3D9HHX6_9PROT</name>
<dbReference type="PRINTS" id="PR00039">
    <property type="entry name" value="HTHLYSR"/>
</dbReference>
<evidence type="ECO:0000256" key="4">
    <source>
        <dbReference type="ARBA" id="ARBA00023163"/>
    </source>
</evidence>
<comment type="caution">
    <text evidence="6">The sequence shown here is derived from an EMBL/GenBank/DDBJ whole genome shotgun (WGS) entry which is preliminary data.</text>
</comment>
<keyword evidence="7" id="KW-1185">Reference proteome</keyword>
<dbReference type="PROSITE" id="PS50931">
    <property type="entry name" value="HTH_LYSR"/>
    <property type="match status" value="1"/>
</dbReference>